<evidence type="ECO:0000256" key="4">
    <source>
        <dbReference type="PROSITE-ProRule" id="PRU00335"/>
    </source>
</evidence>
<evidence type="ECO:0000313" key="10">
    <source>
        <dbReference type="Proteomes" id="UP000294958"/>
    </source>
</evidence>
<accession>A0A011UR68</accession>
<dbReference type="HOGENOM" id="CLU_091687_4_1_5"/>
<evidence type="ECO:0000256" key="1">
    <source>
        <dbReference type="ARBA" id="ARBA00023015"/>
    </source>
</evidence>
<evidence type="ECO:0000313" key="7">
    <source>
        <dbReference type="EMBL" id="EXL08716.1"/>
    </source>
</evidence>
<reference evidence="8 10" key="2">
    <citation type="submission" date="2019-03" db="EMBL/GenBank/DDBJ databases">
        <title>Genomic Encyclopedia of Type Strains, Phase IV (KMG-IV): sequencing the most valuable type-strain genomes for metagenomic binning, comparative biology and taxonomic classification.</title>
        <authorList>
            <person name="Goeker M."/>
        </authorList>
    </citation>
    <scope>NUCLEOTIDE SEQUENCE [LARGE SCALE GENOMIC DNA]</scope>
    <source>
        <strain evidence="8 10">DSM 11603</strain>
    </source>
</reference>
<dbReference type="Proteomes" id="UP000294958">
    <property type="component" value="Unassembled WGS sequence"/>
</dbReference>
<feature type="domain" description="HTH tetR-type" evidence="6">
    <location>
        <begin position="6"/>
        <end position="66"/>
    </location>
</feature>
<dbReference type="PRINTS" id="PR00455">
    <property type="entry name" value="HTHTETR"/>
</dbReference>
<keyword evidence="5" id="KW-0472">Membrane</keyword>
<protein>
    <submittedName>
        <fullName evidence="7">TetR family transcriptional regulator</fullName>
    </submittedName>
</protein>
<organism evidence="7 9">
    <name type="scientific">Aquamicrobium defluvii</name>
    <dbReference type="NCBI Taxonomy" id="69279"/>
    <lineage>
        <taxon>Bacteria</taxon>
        <taxon>Pseudomonadati</taxon>
        <taxon>Pseudomonadota</taxon>
        <taxon>Alphaproteobacteria</taxon>
        <taxon>Hyphomicrobiales</taxon>
        <taxon>Phyllobacteriaceae</taxon>
        <taxon>Aquamicrobium</taxon>
    </lineage>
</organism>
<dbReference type="PANTHER" id="PTHR47506:SF1">
    <property type="entry name" value="HTH-TYPE TRANSCRIPTIONAL REGULATOR YJDC"/>
    <property type="match status" value="1"/>
</dbReference>
<evidence type="ECO:0000259" key="6">
    <source>
        <dbReference type="PROSITE" id="PS50977"/>
    </source>
</evidence>
<dbReference type="InterPro" id="IPR041479">
    <property type="entry name" value="TetR_CgmR_C"/>
</dbReference>
<dbReference type="AlphaFoldDB" id="A0A011UR68"/>
<dbReference type="GO" id="GO:0003677">
    <property type="term" value="F:DNA binding"/>
    <property type="evidence" value="ECO:0007669"/>
    <property type="project" value="UniProtKB-UniRule"/>
</dbReference>
<dbReference type="RefSeq" id="WP_035026512.1">
    <property type="nucleotide sequence ID" value="NZ_KK073886.1"/>
</dbReference>
<dbReference type="Proteomes" id="UP000019849">
    <property type="component" value="Unassembled WGS sequence"/>
</dbReference>
<dbReference type="EMBL" id="SNZF01000002">
    <property type="protein sequence ID" value="TDR37470.1"/>
    <property type="molecule type" value="Genomic_DNA"/>
</dbReference>
<dbReference type="InterPro" id="IPR001647">
    <property type="entry name" value="HTH_TetR"/>
</dbReference>
<feature type="DNA-binding region" description="H-T-H motif" evidence="4">
    <location>
        <begin position="29"/>
        <end position="48"/>
    </location>
</feature>
<keyword evidence="3" id="KW-0804">Transcription</keyword>
<gene>
    <name evidence="7" type="ORF">BG36_04120</name>
    <name evidence="8" type="ORF">DES43_10213</name>
</gene>
<sequence length="186" mass="21031">MSRRKKIDRDKLLDLAEAIVRERGAAALTVAALARAAGITNGGVQYSFATKEHLLTAMYDRWAEEYDTRVAALAGDNADRRAILRAQIIVAREEEHDPVSRDRTAVMMAVLMQSPEQLERYRKDCTQRLDGLDFSRQEDRRLLLALMAMEGAFIMRGFGFMSFSEDAWKGLDREIDELLGESGKES</sequence>
<name>A0A011UR68_9HYPH</name>
<dbReference type="eggNOG" id="COG1309">
    <property type="taxonomic scope" value="Bacteria"/>
</dbReference>
<keyword evidence="2 4" id="KW-0238">DNA-binding</keyword>
<dbReference type="PROSITE" id="PS50977">
    <property type="entry name" value="HTH_TETR_2"/>
    <property type="match status" value="1"/>
</dbReference>
<evidence type="ECO:0000256" key="5">
    <source>
        <dbReference type="SAM" id="Phobius"/>
    </source>
</evidence>
<reference evidence="7 9" key="1">
    <citation type="submission" date="2014-02" db="EMBL/GenBank/DDBJ databases">
        <title>Aquamicrobium defluvii Genome sequencing.</title>
        <authorList>
            <person name="Wang X."/>
        </authorList>
    </citation>
    <scope>NUCLEOTIDE SEQUENCE [LARGE SCALE GENOMIC DNA]</scope>
    <source>
        <strain evidence="7 9">W13Z1</strain>
    </source>
</reference>
<proteinExistence type="predicted"/>
<keyword evidence="5" id="KW-1133">Transmembrane helix</keyword>
<evidence type="ECO:0000313" key="8">
    <source>
        <dbReference type="EMBL" id="TDR37470.1"/>
    </source>
</evidence>
<dbReference type="InterPro" id="IPR009057">
    <property type="entry name" value="Homeodomain-like_sf"/>
</dbReference>
<dbReference type="SUPFAM" id="SSF46689">
    <property type="entry name" value="Homeodomain-like"/>
    <property type="match status" value="1"/>
</dbReference>
<evidence type="ECO:0000256" key="3">
    <source>
        <dbReference type="ARBA" id="ARBA00023163"/>
    </source>
</evidence>
<evidence type="ECO:0000256" key="2">
    <source>
        <dbReference type="ARBA" id="ARBA00023125"/>
    </source>
</evidence>
<dbReference type="PATRIC" id="fig|69279.3.peg.2223"/>
<keyword evidence="1" id="KW-0805">Transcription regulation</keyword>
<keyword evidence="10" id="KW-1185">Reference proteome</keyword>
<dbReference type="Gene3D" id="1.10.357.10">
    <property type="entry name" value="Tetracycline Repressor, domain 2"/>
    <property type="match status" value="1"/>
</dbReference>
<dbReference type="Pfam" id="PF17937">
    <property type="entry name" value="TetR_C_28"/>
    <property type="match status" value="1"/>
</dbReference>
<dbReference type="Pfam" id="PF00440">
    <property type="entry name" value="TetR_N"/>
    <property type="match status" value="1"/>
</dbReference>
<dbReference type="EMBL" id="JENY01000012">
    <property type="protein sequence ID" value="EXL08716.1"/>
    <property type="molecule type" value="Genomic_DNA"/>
</dbReference>
<dbReference type="PANTHER" id="PTHR47506">
    <property type="entry name" value="TRANSCRIPTIONAL REGULATORY PROTEIN"/>
    <property type="match status" value="1"/>
</dbReference>
<comment type="caution">
    <text evidence="7">The sequence shown here is derived from an EMBL/GenBank/DDBJ whole genome shotgun (WGS) entry which is preliminary data.</text>
</comment>
<dbReference type="STRING" id="69279.BG36_04120"/>
<keyword evidence="5" id="KW-0812">Transmembrane</keyword>
<feature type="transmembrane region" description="Helical" evidence="5">
    <location>
        <begin position="142"/>
        <end position="163"/>
    </location>
</feature>
<evidence type="ECO:0000313" key="9">
    <source>
        <dbReference type="Proteomes" id="UP000019849"/>
    </source>
</evidence>